<dbReference type="EC" id="5.3.1.5" evidence="2 8"/>
<dbReference type="PROSITE" id="PS51415">
    <property type="entry name" value="XYLOSE_ISOMERASE"/>
    <property type="match status" value="1"/>
</dbReference>
<evidence type="ECO:0000256" key="4">
    <source>
        <dbReference type="ARBA" id="ARBA00022723"/>
    </source>
</evidence>
<keyword evidence="3 8" id="KW-0859">Xylose metabolism</keyword>
<dbReference type="SUPFAM" id="SSF51658">
    <property type="entry name" value="Xylose isomerase-like"/>
    <property type="match status" value="1"/>
</dbReference>
<dbReference type="PANTHER" id="PTHR48408:SF1">
    <property type="entry name" value="XYLOSE ISOMERASE"/>
    <property type="match status" value="1"/>
</dbReference>
<evidence type="ECO:0000256" key="1">
    <source>
        <dbReference type="ARBA" id="ARBA00005765"/>
    </source>
</evidence>
<keyword evidence="11" id="KW-1185">Reference proteome</keyword>
<keyword evidence="5 8" id="KW-0413">Isomerase</keyword>
<evidence type="ECO:0000313" key="11">
    <source>
        <dbReference type="Proteomes" id="UP000015101"/>
    </source>
</evidence>
<comment type="similarity">
    <text evidence="1 8">Belongs to the xylose isomerase family.</text>
</comment>
<dbReference type="PANTHER" id="PTHR48408">
    <property type="match status" value="1"/>
</dbReference>
<evidence type="ECO:0000256" key="7">
    <source>
        <dbReference type="ARBA" id="ARBA00033659"/>
    </source>
</evidence>
<dbReference type="RefSeq" id="XP_009030935.1">
    <property type="nucleotide sequence ID" value="XM_009032687.1"/>
</dbReference>
<dbReference type="GeneID" id="20195651"/>
<dbReference type="AlphaFoldDB" id="T1EGE9"/>
<evidence type="ECO:0000256" key="2">
    <source>
        <dbReference type="ARBA" id="ARBA00011958"/>
    </source>
</evidence>
<reference evidence="9 11" key="2">
    <citation type="journal article" date="2013" name="Nature">
        <title>Insights into bilaterian evolution from three spiralian genomes.</title>
        <authorList>
            <person name="Simakov O."/>
            <person name="Marletaz F."/>
            <person name="Cho S.J."/>
            <person name="Edsinger-Gonzales E."/>
            <person name="Havlak P."/>
            <person name="Hellsten U."/>
            <person name="Kuo D.H."/>
            <person name="Larsson T."/>
            <person name="Lv J."/>
            <person name="Arendt D."/>
            <person name="Savage R."/>
            <person name="Osoegawa K."/>
            <person name="de Jong P."/>
            <person name="Grimwood J."/>
            <person name="Chapman J.A."/>
            <person name="Shapiro H."/>
            <person name="Aerts A."/>
            <person name="Otillar R.P."/>
            <person name="Terry A.Y."/>
            <person name="Boore J.L."/>
            <person name="Grigoriev I.V."/>
            <person name="Lindberg D.R."/>
            <person name="Seaver E.C."/>
            <person name="Weisblat D.A."/>
            <person name="Putnam N.H."/>
            <person name="Rokhsar D.S."/>
        </authorList>
    </citation>
    <scope>NUCLEOTIDE SEQUENCE</scope>
</reference>
<gene>
    <name evidence="10" type="primary">20195651</name>
    <name evidence="9" type="ORF">HELRODRAFT_116428</name>
</gene>
<dbReference type="InterPro" id="IPR036237">
    <property type="entry name" value="Xyl_isomerase-like_sf"/>
</dbReference>
<dbReference type="EMBL" id="KB097736">
    <property type="protein sequence ID" value="ESN90952.1"/>
    <property type="molecule type" value="Genomic_DNA"/>
</dbReference>
<dbReference type="eggNOG" id="ENOG502QRMS">
    <property type="taxonomic scope" value="Eukaryota"/>
</dbReference>
<dbReference type="Gene3D" id="3.20.20.150">
    <property type="entry name" value="Divalent-metal-dependent TIM barrel enzymes"/>
    <property type="match status" value="1"/>
</dbReference>
<dbReference type="EnsemblMetazoa" id="HelroT116428">
    <property type="protein sequence ID" value="HelroP116428"/>
    <property type="gene ID" value="HelroG116428"/>
</dbReference>
<evidence type="ECO:0000256" key="3">
    <source>
        <dbReference type="ARBA" id="ARBA00022629"/>
    </source>
</evidence>
<dbReference type="GO" id="GO:0009045">
    <property type="term" value="F:xylose isomerase activity"/>
    <property type="evidence" value="ECO:0007669"/>
    <property type="project" value="UniProtKB-EC"/>
</dbReference>
<dbReference type="PRINTS" id="PR00688">
    <property type="entry name" value="XYLOSISMRASE"/>
</dbReference>
<dbReference type="InterPro" id="IPR001998">
    <property type="entry name" value="Xylose_isomerase"/>
</dbReference>
<dbReference type="HOGENOM" id="CLU_037261_2_0_1"/>
<dbReference type="CTD" id="20195651"/>
<keyword evidence="4 8" id="KW-0479">Metal-binding</keyword>
<dbReference type="EMBL" id="AMQM01008191">
    <property type="status" value="NOT_ANNOTATED_CDS"/>
    <property type="molecule type" value="Genomic_DNA"/>
</dbReference>
<reference evidence="11" key="1">
    <citation type="submission" date="2012-12" db="EMBL/GenBank/DDBJ databases">
        <authorList>
            <person name="Hellsten U."/>
            <person name="Grimwood J."/>
            <person name="Chapman J.A."/>
            <person name="Shapiro H."/>
            <person name="Aerts A."/>
            <person name="Otillar R.P."/>
            <person name="Terry A.Y."/>
            <person name="Boore J.L."/>
            <person name="Simakov O."/>
            <person name="Marletaz F."/>
            <person name="Cho S.-J."/>
            <person name="Edsinger-Gonzales E."/>
            <person name="Havlak P."/>
            <person name="Kuo D.-H."/>
            <person name="Larsson T."/>
            <person name="Lv J."/>
            <person name="Arendt D."/>
            <person name="Savage R."/>
            <person name="Osoegawa K."/>
            <person name="de Jong P."/>
            <person name="Lindberg D.R."/>
            <person name="Seaver E.C."/>
            <person name="Weisblat D.A."/>
            <person name="Putnam N.H."/>
            <person name="Grigoriev I.V."/>
            <person name="Rokhsar D.S."/>
        </authorList>
    </citation>
    <scope>NUCLEOTIDE SEQUENCE</scope>
</reference>
<evidence type="ECO:0000256" key="8">
    <source>
        <dbReference type="RuleBase" id="RU000609"/>
    </source>
</evidence>
<dbReference type="Proteomes" id="UP000015101">
    <property type="component" value="Unassembled WGS sequence"/>
</dbReference>
<dbReference type="GO" id="GO:0042732">
    <property type="term" value="P:D-xylose metabolic process"/>
    <property type="evidence" value="ECO:0007669"/>
    <property type="project" value="UniProtKB-KW"/>
</dbReference>
<dbReference type="KEGG" id="hro:HELRODRAFT_116428"/>
<evidence type="ECO:0000256" key="6">
    <source>
        <dbReference type="ARBA" id="ARBA00023277"/>
    </source>
</evidence>
<sequence length="255" mass="29497">MMEGDLLPVGKIPYKPDCRVNETLVFKHYNAEEEVLGKKMKDWLRFSVCFWHTFRGTGMDPFGSGTLQRPWDDGSQSLENAKRRVKVAFEFMQKLGIEFYTFHDVDIAPEGNNLKEFGRNLDEVTDYMLELQKVTNIKPLWATCNLFSNVRYMNGASTNPDVHVFAQAAAQVKKGLDLALKLGAQGFVFWGGREGYQTPLNTDVHRELSNMAKFFKMAVDYKQKIGFQGQFYIEPKPKEPSRHQYDYGCHHFHHH</sequence>
<protein>
    <recommendedName>
        <fullName evidence="2 8">Xylose isomerase</fullName>
        <ecNumber evidence="2 8">5.3.1.5</ecNumber>
    </recommendedName>
</protein>
<accession>T1EGE9</accession>
<dbReference type="OrthoDB" id="1730074at2759"/>
<evidence type="ECO:0000313" key="9">
    <source>
        <dbReference type="EMBL" id="ESN90952.1"/>
    </source>
</evidence>
<dbReference type="InParanoid" id="T1EGE9"/>
<comment type="catalytic activity">
    <reaction evidence="7 8">
        <text>alpha-D-xylose = alpha-D-xylulofuranose</text>
        <dbReference type="Rhea" id="RHEA:22816"/>
        <dbReference type="ChEBI" id="CHEBI:28518"/>
        <dbReference type="ChEBI" id="CHEBI:188998"/>
        <dbReference type="EC" id="5.3.1.5"/>
    </reaction>
</comment>
<keyword evidence="6 8" id="KW-0119">Carbohydrate metabolism</keyword>
<dbReference type="OMA" id="QTENWEE"/>
<evidence type="ECO:0000256" key="5">
    <source>
        <dbReference type="ARBA" id="ARBA00023235"/>
    </source>
</evidence>
<organism evidence="10 11">
    <name type="scientific">Helobdella robusta</name>
    <name type="common">Californian leech</name>
    <dbReference type="NCBI Taxonomy" id="6412"/>
    <lineage>
        <taxon>Eukaryota</taxon>
        <taxon>Metazoa</taxon>
        <taxon>Spiralia</taxon>
        <taxon>Lophotrochozoa</taxon>
        <taxon>Annelida</taxon>
        <taxon>Clitellata</taxon>
        <taxon>Hirudinea</taxon>
        <taxon>Rhynchobdellida</taxon>
        <taxon>Glossiphoniidae</taxon>
        <taxon>Helobdella</taxon>
    </lineage>
</organism>
<evidence type="ECO:0000313" key="10">
    <source>
        <dbReference type="EnsemblMetazoa" id="HelroP116428"/>
    </source>
</evidence>
<dbReference type="STRING" id="6412.T1EGE9"/>
<name>T1EGE9_HELRO</name>
<proteinExistence type="inferred from homology"/>
<dbReference type="GO" id="GO:0046872">
    <property type="term" value="F:metal ion binding"/>
    <property type="evidence" value="ECO:0007669"/>
    <property type="project" value="UniProtKB-KW"/>
</dbReference>
<reference evidence="10" key="3">
    <citation type="submission" date="2015-06" db="UniProtKB">
        <authorList>
            <consortium name="EnsemblMetazoa"/>
        </authorList>
    </citation>
    <scope>IDENTIFICATION</scope>
</reference>